<protein>
    <recommendedName>
        <fullName evidence="4">Gustatory receptor</fullName>
    </recommendedName>
</protein>
<reference evidence="2 3" key="1">
    <citation type="submission" date="2024-08" db="EMBL/GenBank/DDBJ databases">
        <authorList>
            <person name="Cucini C."/>
            <person name="Frati F."/>
        </authorList>
    </citation>
    <scope>NUCLEOTIDE SEQUENCE [LARGE SCALE GENOMIC DNA]</scope>
</reference>
<name>A0ABP1QB54_9HEXA</name>
<evidence type="ECO:0000256" key="1">
    <source>
        <dbReference type="SAM" id="Phobius"/>
    </source>
</evidence>
<accession>A0ABP1QB54</accession>
<organism evidence="2 3">
    <name type="scientific">Orchesella dallaii</name>
    <dbReference type="NCBI Taxonomy" id="48710"/>
    <lineage>
        <taxon>Eukaryota</taxon>
        <taxon>Metazoa</taxon>
        <taxon>Ecdysozoa</taxon>
        <taxon>Arthropoda</taxon>
        <taxon>Hexapoda</taxon>
        <taxon>Collembola</taxon>
        <taxon>Entomobryomorpha</taxon>
        <taxon>Entomobryoidea</taxon>
        <taxon>Orchesellidae</taxon>
        <taxon>Orchesellinae</taxon>
        <taxon>Orchesella</taxon>
    </lineage>
</organism>
<feature type="transmembrane region" description="Helical" evidence="1">
    <location>
        <begin position="291"/>
        <end position="314"/>
    </location>
</feature>
<evidence type="ECO:0000313" key="3">
    <source>
        <dbReference type="Proteomes" id="UP001642540"/>
    </source>
</evidence>
<feature type="transmembrane region" description="Helical" evidence="1">
    <location>
        <begin position="254"/>
        <end position="279"/>
    </location>
</feature>
<feature type="transmembrane region" description="Helical" evidence="1">
    <location>
        <begin position="214"/>
        <end position="234"/>
    </location>
</feature>
<keyword evidence="1" id="KW-0472">Membrane</keyword>
<keyword evidence="1" id="KW-0812">Transmembrane</keyword>
<feature type="transmembrane region" description="Helical" evidence="1">
    <location>
        <begin position="79"/>
        <end position="100"/>
    </location>
</feature>
<keyword evidence="3" id="KW-1185">Reference proteome</keyword>
<proteinExistence type="predicted"/>
<dbReference type="EMBL" id="CAXLJM020000026">
    <property type="protein sequence ID" value="CAL8093297.1"/>
    <property type="molecule type" value="Genomic_DNA"/>
</dbReference>
<keyword evidence="1" id="KW-1133">Transmembrane helix</keyword>
<evidence type="ECO:0000313" key="2">
    <source>
        <dbReference type="EMBL" id="CAL8093297.1"/>
    </source>
</evidence>
<feature type="transmembrane region" description="Helical" evidence="1">
    <location>
        <begin position="142"/>
        <end position="164"/>
    </location>
</feature>
<evidence type="ECO:0008006" key="4">
    <source>
        <dbReference type="Google" id="ProtNLM"/>
    </source>
</evidence>
<sequence length="387" mass="45936">MPSELLLTAFDVHGQLFAFMFRLPLTATKSTRQVKANKTPLWKLTPWICFMGMLLLHGVGTSGYLLVTERFHKRKCVNVANYIVFLLYYTAYSGTFYLALLSYRYTKEAVVGTNRLMDLERRLSKRFQRIVRGLESHFDIRGITAVGQMFIAFLSPFPFAFMIVFENMDAAYFILRDFLPDPTIWSGKTILVCWAFRLIVLLPCTYEVARTISLLMACFLCGLETYMRILRIIFRMDRQNFFFYYPQFRLIHLTFKGLLDELMACGILCMFLTLIFLLWCSVRAFGRIHWFLYWSMFSMVIIFIIISLLCFPLVVELYDSSVVMIRKWRLIYYSRWDFKKMRKRIARAQPPIYFSCYKFFLFKKQSMVAFYASVVECWLTSVLMFKL</sequence>
<dbReference type="Proteomes" id="UP001642540">
    <property type="component" value="Unassembled WGS sequence"/>
</dbReference>
<gene>
    <name evidence="2" type="ORF">ODALV1_LOCUS8468</name>
</gene>
<comment type="caution">
    <text evidence="2">The sequence shown here is derived from an EMBL/GenBank/DDBJ whole genome shotgun (WGS) entry which is preliminary data.</text>
</comment>
<feature type="transmembrane region" description="Helical" evidence="1">
    <location>
        <begin position="44"/>
        <end position="67"/>
    </location>
</feature>
<feature type="transmembrane region" description="Helical" evidence="1">
    <location>
        <begin position="368"/>
        <end position="385"/>
    </location>
</feature>